<feature type="compositionally biased region" description="Basic and acidic residues" evidence="8">
    <location>
        <begin position="1034"/>
        <end position="1043"/>
    </location>
</feature>
<evidence type="ECO:0000256" key="4">
    <source>
        <dbReference type="ARBA" id="ARBA00022825"/>
    </source>
</evidence>
<dbReference type="EMBL" id="BQFW01000014">
    <property type="protein sequence ID" value="GJJ78267.1"/>
    <property type="molecule type" value="Genomic_DNA"/>
</dbReference>
<proteinExistence type="inferred from homology"/>
<dbReference type="InterPro" id="IPR001375">
    <property type="entry name" value="Peptidase_S9_cat"/>
</dbReference>
<feature type="domain" description="Peptidase S9 prolyl oligopeptidase catalytic" evidence="9">
    <location>
        <begin position="659"/>
        <end position="900"/>
    </location>
</feature>
<feature type="compositionally biased region" description="Polar residues" evidence="8">
    <location>
        <begin position="9"/>
        <end position="25"/>
    </location>
</feature>
<dbReference type="AlphaFoldDB" id="A0A9P3HKD3"/>
<feature type="compositionally biased region" description="Polar residues" evidence="8">
    <location>
        <begin position="837"/>
        <end position="846"/>
    </location>
</feature>
<comment type="similarity">
    <text evidence="1">Belongs to the peptidase S9A family.</text>
</comment>
<dbReference type="InterPro" id="IPR051543">
    <property type="entry name" value="Serine_Peptidase_S9A"/>
</dbReference>
<accession>A0A9P3HKD3</accession>
<comment type="caution">
    <text evidence="11">The sequence shown here is derived from an EMBL/GenBank/DDBJ whole genome shotgun (WGS) entry which is preliminary data.</text>
</comment>
<sequence length="1096" mass="121961">MAKRDDASTGWSPSASPKMRTSSEITGGGSIRSPISQTVSNEFIATAKESPSWSPKESTYSLPTNRNFQNKLPPLDEMDLFVSQSADNLLSLLPDMTESIRQLLVHYPEIYLGVWEKLRPILEEAETRDKLHGRNIELPTPPVCAVKPEVKTNVHGDEVIDNYSWLKDKESPEVLKYIDDENQYAIAALSHTAPLQKLLYNEFVSRLDADEESARVMLPDGWSYYSKSQVGLEYRLHCRAILNPQLGTYDSEQVYLDENEIAQSPEYKDSTYFRVGFLRHSPDCRILAFGVDGSGNEQFTTYFKDVETGAILPDTLLHIYENLEFSSCGRFVYYLTLVPETERAYRLYRHTLGTPVEQDQLLFEESDEMFCLTLTKSGDGKFLLINSAAQVTSETLFLHADAEDDVQLGVIMPRKEGITYSAESHDGKYFFVRTNEDSKNNWLFRTPAPKRGEPLTDLVSMRETVIPHRDFVLIEDFQVRRRHLVVFERSNCHQNVRVIELAPPEDTLSRPEAPPASVALEPGPFDKYHYVSFSETVYSLLPESVNEEVSNLSKMTLFDTNVLRFTYSSLVQPRQVIDYNMDSRDSITVHTEKIAGTPEYDPNDYEQLRLFSTGIDGTAVPMSIVFRRDLMAQGGRGLDANPCLLYTYGAYGSCTDPVFSTQRLSLLDRGFVYAIAHVRGGSDMGMGWYEEGKLGKKPNTFLDFISCAEYLIKEGYTSSEKLAIYGRSAGGLMIGAVVNMRPDLFKTVLTEVPFVDVVNTMLDSSIPWTAFEWEEWGNPVDPAIYQIMKQYCPYSNVRLQKYPNMLVLGGMNDPRVAFFEPLKWVAKLRSCWPKQTAPPSDSSQNDLEAPSAEVVGGPGTGEDRMLLLRIEEVGHGGSSGQYAYLEDLAFEYAFLISTLQAPVFRLDKEEDISQTGHTEHLTPATIRRKKGIFANELLNELDNGVEGGLGIESDHRQPFICVSRAPGIVGPTSSPSSSPSTAAIGAMGLRPRGSITGGVTSGGTLTAANTSPSSGRLGSGSSSRSSSALNLPRSRLEELKAGELEGSSAAANHSRRRSTTLLEFSDKGAKQTGKPAPPSSGPRSQSKLTEWIANFF</sequence>
<evidence type="ECO:0000256" key="2">
    <source>
        <dbReference type="ARBA" id="ARBA00022670"/>
    </source>
</evidence>
<evidence type="ECO:0000256" key="6">
    <source>
        <dbReference type="ARBA" id="ARBA00042165"/>
    </source>
</evidence>
<keyword evidence="4" id="KW-0720">Serine protease</keyword>
<evidence type="ECO:0000259" key="10">
    <source>
        <dbReference type="Pfam" id="PF02897"/>
    </source>
</evidence>
<evidence type="ECO:0000256" key="3">
    <source>
        <dbReference type="ARBA" id="ARBA00022801"/>
    </source>
</evidence>
<dbReference type="Gene3D" id="2.130.10.120">
    <property type="entry name" value="Prolyl oligopeptidase, N-terminal domain"/>
    <property type="match status" value="1"/>
</dbReference>
<dbReference type="Proteomes" id="UP000827284">
    <property type="component" value="Unassembled WGS sequence"/>
</dbReference>
<dbReference type="OrthoDB" id="248387at2759"/>
<dbReference type="InterPro" id="IPR002470">
    <property type="entry name" value="Peptidase_S9A"/>
</dbReference>
<evidence type="ECO:0000256" key="1">
    <source>
        <dbReference type="ARBA" id="ARBA00005228"/>
    </source>
</evidence>
<gene>
    <name evidence="11" type="ORF">EMPS_10626</name>
</gene>
<feature type="domain" description="Peptidase S9A N-terminal" evidence="10">
    <location>
        <begin position="143"/>
        <end position="585"/>
    </location>
</feature>
<keyword evidence="12" id="KW-1185">Reference proteome</keyword>
<keyword evidence="3" id="KW-0378">Hydrolase</keyword>
<dbReference type="Pfam" id="PF00326">
    <property type="entry name" value="Peptidase_S9"/>
    <property type="match status" value="1"/>
</dbReference>
<feature type="compositionally biased region" description="Low complexity" evidence="8">
    <location>
        <begin position="971"/>
        <end position="981"/>
    </location>
</feature>
<organism evidence="11 12">
    <name type="scientific">Entomortierella parvispora</name>
    <dbReference type="NCBI Taxonomy" id="205924"/>
    <lineage>
        <taxon>Eukaryota</taxon>
        <taxon>Fungi</taxon>
        <taxon>Fungi incertae sedis</taxon>
        <taxon>Mucoromycota</taxon>
        <taxon>Mortierellomycotina</taxon>
        <taxon>Mortierellomycetes</taxon>
        <taxon>Mortierellales</taxon>
        <taxon>Mortierellaceae</taxon>
        <taxon>Entomortierella</taxon>
    </lineage>
</organism>
<name>A0A9P3HKD3_9FUNG</name>
<dbReference type="SUPFAM" id="SSF50993">
    <property type="entry name" value="Peptidase/esterase 'gauge' domain"/>
    <property type="match status" value="1"/>
</dbReference>
<evidence type="ECO:0000256" key="5">
    <source>
        <dbReference type="ARBA" id="ARBA00039290"/>
    </source>
</evidence>
<evidence type="ECO:0000313" key="11">
    <source>
        <dbReference type="EMBL" id="GJJ78267.1"/>
    </source>
</evidence>
<feature type="region of interest" description="Disordered" evidence="8">
    <location>
        <begin position="968"/>
        <end position="1088"/>
    </location>
</feature>
<dbReference type="PANTHER" id="PTHR11757:SF19">
    <property type="entry name" value="PROLYL ENDOPEPTIDASE-LIKE"/>
    <property type="match status" value="1"/>
</dbReference>
<dbReference type="PANTHER" id="PTHR11757">
    <property type="entry name" value="PROTEASE FAMILY S9A OLIGOPEPTIDASE"/>
    <property type="match status" value="1"/>
</dbReference>
<keyword evidence="2" id="KW-0645">Protease</keyword>
<dbReference type="SUPFAM" id="SSF53474">
    <property type="entry name" value="alpha/beta-Hydrolases"/>
    <property type="match status" value="1"/>
</dbReference>
<evidence type="ECO:0000256" key="8">
    <source>
        <dbReference type="SAM" id="MobiDB-lite"/>
    </source>
</evidence>
<feature type="region of interest" description="Disordered" evidence="8">
    <location>
        <begin position="1"/>
        <end position="34"/>
    </location>
</feature>
<evidence type="ECO:0000259" key="9">
    <source>
        <dbReference type="Pfam" id="PF00326"/>
    </source>
</evidence>
<dbReference type="PRINTS" id="PR00862">
    <property type="entry name" value="PROLIGOPTASE"/>
</dbReference>
<feature type="compositionally biased region" description="Low complexity" evidence="8">
    <location>
        <begin position="1002"/>
        <end position="1033"/>
    </location>
</feature>
<evidence type="ECO:0000313" key="12">
    <source>
        <dbReference type="Proteomes" id="UP000827284"/>
    </source>
</evidence>
<dbReference type="InterPro" id="IPR029058">
    <property type="entry name" value="AB_hydrolase_fold"/>
</dbReference>
<dbReference type="GO" id="GO:0006508">
    <property type="term" value="P:proteolysis"/>
    <property type="evidence" value="ECO:0007669"/>
    <property type="project" value="UniProtKB-KW"/>
</dbReference>
<feature type="region of interest" description="Disordered" evidence="8">
    <location>
        <begin position="835"/>
        <end position="856"/>
    </location>
</feature>
<reference evidence="11" key="1">
    <citation type="submission" date="2021-11" db="EMBL/GenBank/DDBJ databases">
        <authorList>
            <person name="Herlambang A."/>
            <person name="Guo Y."/>
            <person name="Takashima Y."/>
            <person name="Nishizawa T."/>
        </authorList>
    </citation>
    <scope>NUCLEOTIDE SEQUENCE</scope>
    <source>
        <strain evidence="11">E1425</strain>
    </source>
</reference>
<dbReference type="Pfam" id="PF02897">
    <property type="entry name" value="Peptidase_S9_N"/>
    <property type="match status" value="1"/>
</dbReference>
<dbReference type="InterPro" id="IPR023302">
    <property type="entry name" value="Pept_S9A_N"/>
</dbReference>
<reference evidence="11" key="2">
    <citation type="journal article" date="2022" name="Microbiol. Resour. Announc.">
        <title>Whole-Genome Sequence of Entomortierella parvispora E1425, a Mucoromycotan Fungus Associated with Burkholderiaceae-Related Endosymbiotic Bacteria.</title>
        <authorList>
            <person name="Herlambang A."/>
            <person name="Guo Y."/>
            <person name="Takashima Y."/>
            <person name="Narisawa K."/>
            <person name="Ohta H."/>
            <person name="Nishizawa T."/>
        </authorList>
    </citation>
    <scope>NUCLEOTIDE SEQUENCE</scope>
    <source>
        <strain evidence="11">E1425</strain>
    </source>
</reference>
<evidence type="ECO:0000256" key="7">
    <source>
        <dbReference type="ARBA" id="ARBA00045448"/>
    </source>
</evidence>
<dbReference type="GO" id="GO:0004252">
    <property type="term" value="F:serine-type endopeptidase activity"/>
    <property type="evidence" value="ECO:0007669"/>
    <property type="project" value="InterPro"/>
</dbReference>
<dbReference type="Gene3D" id="3.40.50.1820">
    <property type="entry name" value="alpha/beta hydrolase"/>
    <property type="match status" value="1"/>
</dbReference>
<protein>
    <recommendedName>
        <fullName evidence="5">Prolyl endopeptidase-like</fullName>
    </recommendedName>
    <alternativeName>
        <fullName evidence="6">Prolylendopeptidase-like</fullName>
    </alternativeName>
</protein>
<comment type="function">
    <text evidence="7">Serine peptidase whose precise substrate specificity remains unclear. Does not cleave peptides after a arginine or lysine residue. Regulates trans-Golgi network morphology and sorting by regulating the membrane binding of the AP-1 complex. May play a role in the regulation of synaptic vesicle exocytosis.</text>
</comment>